<reference evidence="1 2" key="1">
    <citation type="submission" date="2019-05" db="EMBL/GenBank/DDBJ databases">
        <title>Nakamurella sp. N5BH11, whole genome shotgun sequence.</title>
        <authorList>
            <person name="Tuo L."/>
        </authorList>
    </citation>
    <scope>NUCLEOTIDE SEQUENCE [LARGE SCALE GENOMIC DNA]</scope>
    <source>
        <strain evidence="1 2">N5BH11</strain>
    </source>
</reference>
<keyword evidence="2" id="KW-1185">Reference proteome</keyword>
<organism evidence="1 2">
    <name type="scientific">Nakamurella flava</name>
    <dbReference type="NCBI Taxonomy" id="2576308"/>
    <lineage>
        <taxon>Bacteria</taxon>
        <taxon>Bacillati</taxon>
        <taxon>Actinomycetota</taxon>
        <taxon>Actinomycetes</taxon>
        <taxon>Nakamurellales</taxon>
        <taxon>Nakamurellaceae</taxon>
        <taxon>Nakamurella</taxon>
    </lineage>
</organism>
<gene>
    <name evidence="1" type="ORF">FDO65_05480</name>
</gene>
<evidence type="ECO:0000313" key="1">
    <source>
        <dbReference type="EMBL" id="TKV61093.1"/>
    </source>
</evidence>
<proteinExistence type="predicted"/>
<comment type="caution">
    <text evidence="1">The sequence shown here is derived from an EMBL/GenBank/DDBJ whole genome shotgun (WGS) entry which is preliminary data.</text>
</comment>
<protein>
    <submittedName>
        <fullName evidence="1">Uncharacterized protein</fullName>
    </submittedName>
</protein>
<dbReference type="PROSITE" id="PS51318">
    <property type="entry name" value="TAT"/>
    <property type="match status" value="1"/>
</dbReference>
<dbReference type="AlphaFoldDB" id="A0A4U6QKU5"/>
<accession>A0A4U6QKU5</accession>
<dbReference type="EMBL" id="SZZH01000001">
    <property type="protein sequence ID" value="TKV61093.1"/>
    <property type="molecule type" value="Genomic_DNA"/>
</dbReference>
<evidence type="ECO:0000313" key="2">
    <source>
        <dbReference type="Proteomes" id="UP000306985"/>
    </source>
</evidence>
<dbReference type="RefSeq" id="WP_137448396.1">
    <property type="nucleotide sequence ID" value="NZ_SZZH01000001.1"/>
</dbReference>
<dbReference type="InterPro" id="IPR006311">
    <property type="entry name" value="TAT_signal"/>
</dbReference>
<dbReference type="Proteomes" id="UP000306985">
    <property type="component" value="Unassembled WGS sequence"/>
</dbReference>
<sequence length="110" mass="11800">MTAINRRVLIGGGLAVVGTAALATALGPTSPADAGPAAGDRMFVYRGRTVVVSVSSDMVMVTVDGRQELHIERLPNGKYFTHLMPFQEFGSFRSLITAVVDRDEDDLFSL</sequence>
<name>A0A4U6QKU5_9ACTN</name>